<evidence type="ECO:0000313" key="10">
    <source>
        <dbReference type="Proteomes" id="UP000198748"/>
    </source>
</evidence>
<feature type="transmembrane region" description="Helical" evidence="6">
    <location>
        <begin position="335"/>
        <end position="355"/>
    </location>
</feature>
<feature type="transmembrane region" description="Helical" evidence="6">
    <location>
        <begin position="813"/>
        <end position="833"/>
    </location>
</feature>
<dbReference type="GO" id="GO:0005886">
    <property type="term" value="C:plasma membrane"/>
    <property type="evidence" value="ECO:0007669"/>
    <property type="project" value="UniProtKB-SubCell"/>
</dbReference>
<feature type="domain" description="ABC3 transporter permease C-terminal" evidence="7">
    <location>
        <begin position="730"/>
        <end position="842"/>
    </location>
</feature>
<feature type="transmembrane region" description="Helical" evidence="6">
    <location>
        <begin position="727"/>
        <end position="746"/>
    </location>
</feature>
<evidence type="ECO:0000256" key="6">
    <source>
        <dbReference type="SAM" id="Phobius"/>
    </source>
</evidence>
<evidence type="ECO:0000256" key="5">
    <source>
        <dbReference type="ARBA" id="ARBA00023136"/>
    </source>
</evidence>
<dbReference type="InterPro" id="IPR025857">
    <property type="entry name" value="MacB_PCD"/>
</dbReference>
<evidence type="ECO:0000256" key="2">
    <source>
        <dbReference type="ARBA" id="ARBA00022475"/>
    </source>
</evidence>
<keyword evidence="2" id="KW-1003">Cell membrane</keyword>
<sequence>MGVTADGRPRTADGAKQGTSVSIRKCIHWRSQTLNNGGRRSAVCGQKNSNGMLKNYLKIALRNIWKNKVFSAINIVGLAVSMAACIVIMLFVFYERSFDGMHSKNIYRLDEVQKFEGMVAPQKVALSMFPMGPTLQEEFPEIRQFVRINTTGKLPVHYQEQRIELSQTFLTDSNFFQLFDYPLREGEKSRVLKEPNSIVLTEKSAKNIFGNADPVGKYVSHFGNDTLTLKVTGIMEDVPANSHLQFDALISFTTIAKPDFMKNWGGNWLVTYLELAPGTDIAKTEKKFPTFLKKHMKEGGWKFYELFLQPLNEVHAQSVDITHDYVNYQKFDKRYTYVFSIIAAIVLIIACVNFMNLSTARSTGRAKEVGIRKSIGAQRFQLAGQFIGESVLLALFALVLAVGVAKLVMPSVADFSQRRLEFSIFQNPGLLLIVLLGTMLVGLFSGLYPAAFLSAFEPVKVLKGTIRAGKSNFRNALVIAQFTSAVFLIIATGFAVKQLRFMVNKDPGFDREQVVIVPLNSTSDMKYAALKQELLTSSFIEAVTGSQQRLGNNLHQTGVAFQGTGARRELTSSQVIVDPDYLSLYKIKIIAGRNFTNSAADNAKTYIINESLARELLKDEPTLTMETLIGKRFGFSGMDSLSTIVGVSEDFNFNSLHHKVETLCIFNQKDWSYSEMSIRIKGKNSQQALAAIQGTWNKLVSDQPFTYSFLDEHFNEMYRADSQVSEIVGILAGLAIFISCLGLFGLASYSAERRIKEIGVRKVMGASVAGIVALLSRDFLRLVLFAILIATPVAWWAVRTWLNDFAYRIDIEWWMFLLAGALAVFVALFTISFQSIKAALTNPVKSLRAE</sequence>
<dbReference type="InterPro" id="IPR050250">
    <property type="entry name" value="Macrolide_Exporter_MacB"/>
</dbReference>
<feature type="transmembrane region" description="Helical" evidence="6">
    <location>
        <begin position="476"/>
        <end position="496"/>
    </location>
</feature>
<dbReference type="Proteomes" id="UP000198748">
    <property type="component" value="Unassembled WGS sequence"/>
</dbReference>
<keyword evidence="3 6" id="KW-0812">Transmembrane</keyword>
<feature type="domain" description="ABC3 transporter permease C-terminal" evidence="7">
    <location>
        <begin position="341"/>
        <end position="456"/>
    </location>
</feature>
<comment type="subcellular location">
    <subcellularLocation>
        <location evidence="1">Cell membrane</location>
        <topology evidence="1">Multi-pass membrane protein</topology>
    </subcellularLocation>
</comment>
<dbReference type="Pfam" id="PF12704">
    <property type="entry name" value="MacB_PCD"/>
    <property type="match status" value="2"/>
</dbReference>
<dbReference type="GO" id="GO:0022857">
    <property type="term" value="F:transmembrane transporter activity"/>
    <property type="evidence" value="ECO:0007669"/>
    <property type="project" value="TreeGrafter"/>
</dbReference>
<feature type="transmembrane region" description="Helical" evidence="6">
    <location>
        <begin position="782"/>
        <end position="801"/>
    </location>
</feature>
<dbReference type="AlphaFoldDB" id="A0A1G7HL39"/>
<evidence type="ECO:0000256" key="4">
    <source>
        <dbReference type="ARBA" id="ARBA00022989"/>
    </source>
</evidence>
<dbReference type="PANTHER" id="PTHR30572:SF18">
    <property type="entry name" value="ABC-TYPE MACROLIDE FAMILY EXPORT SYSTEM PERMEASE COMPONENT 2"/>
    <property type="match status" value="1"/>
</dbReference>
<feature type="domain" description="MacB-like periplasmic core" evidence="8">
    <location>
        <begin position="71"/>
        <end position="287"/>
    </location>
</feature>
<protein>
    <submittedName>
        <fullName evidence="9">Putative ABC transport system permease protein</fullName>
    </submittedName>
</protein>
<organism evidence="9 10">
    <name type="scientific">Dyadobacter soli</name>
    <dbReference type="NCBI Taxonomy" id="659014"/>
    <lineage>
        <taxon>Bacteria</taxon>
        <taxon>Pseudomonadati</taxon>
        <taxon>Bacteroidota</taxon>
        <taxon>Cytophagia</taxon>
        <taxon>Cytophagales</taxon>
        <taxon>Spirosomataceae</taxon>
        <taxon>Dyadobacter</taxon>
    </lineage>
</organism>
<evidence type="ECO:0000259" key="7">
    <source>
        <dbReference type="Pfam" id="PF02687"/>
    </source>
</evidence>
<evidence type="ECO:0000313" key="9">
    <source>
        <dbReference type="EMBL" id="SDF01155.1"/>
    </source>
</evidence>
<reference evidence="10" key="1">
    <citation type="submission" date="2016-10" db="EMBL/GenBank/DDBJ databases">
        <authorList>
            <person name="Varghese N."/>
            <person name="Submissions S."/>
        </authorList>
    </citation>
    <scope>NUCLEOTIDE SEQUENCE [LARGE SCALE GENOMIC DNA]</scope>
    <source>
        <strain evidence="10">DSM 25329</strain>
    </source>
</reference>
<gene>
    <name evidence="9" type="ORF">SAMN04487996_108195</name>
</gene>
<feature type="transmembrane region" description="Helical" evidence="6">
    <location>
        <begin position="430"/>
        <end position="456"/>
    </location>
</feature>
<evidence type="ECO:0000256" key="3">
    <source>
        <dbReference type="ARBA" id="ARBA00022692"/>
    </source>
</evidence>
<feature type="transmembrane region" description="Helical" evidence="6">
    <location>
        <begin position="72"/>
        <end position="94"/>
    </location>
</feature>
<feature type="domain" description="MacB-like periplasmic core" evidence="8">
    <location>
        <begin position="486"/>
        <end position="689"/>
    </location>
</feature>
<accession>A0A1G7HL39</accession>
<keyword evidence="10" id="KW-1185">Reference proteome</keyword>
<evidence type="ECO:0000256" key="1">
    <source>
        <dbReference type="ARBA" id="ARBA00004651"/>
    </source>
</evidence>
<dbReference type="EMBL" id="FNAN01000008">
    <property type="protein sequence ID" value="SDF01155.1"/>
    <property type="molecule type" value="Genomic_DNA"/>
</dbReference>
<dbReference type="InterPro" id="IPR003838">
    <property type="entry name" value="ABC3_permease_C"/>
</dbReference>
<evidence type="ECO:0000259" key="8">
    <source>
        <dbReference type="Pfam" id="PF12704"/>
    </source>
</evidence>
<feature type="transmembrane region" description="Helical" evidence="6">
    <location>
        <begin position="390"/>
        <end position="409"/>
    </location>
</feature>
<dbReference type="PANTHER" id="PTHR30572">
    <property type="entry name" value="MEMBRANE COMPONENT OF TRANSPORTER-RELATED"/>
    <property type="match status" value="1"/>
</dbReference>
<dbReference type="STRING" id="659014.SAMN04487996_108195"/>
<dbReference type="Pfam" id="PF02687">
    <property type="entry name" value="FtsX"/>
    <property type="match status" value="2"/>
</dbReference>
<keyword evidence="4 6" id="KW-1133">Transmembrane helix</keyword>
<name>A0A1G7HL39_9BACT</name>
<proteinExistence type="predicted"/>
<keyword evidence="5 6" id="KW-0472">Membrane</keyword>